<dbReference type="InterPro" id="IPR036764">
    <property type="entry name" value="Peptidase_Prp_sf"/>
</dbReference>
<keyword evidence="3" id="KW-0378">Hydrolase</keyword>
<dbReference type="Gene3D" id="3.30.70.1490">
    <property type="entry name" value="Cysteine protease Prp"/>
    <property type="match status" value="1"/>
</dbReference>
<organism evidence="7 8">
    <name type="scientific">Laceyella sediminis</name>
    <dbReference type="NCBI Taxonomy" id="573074"/>
    <lineage>
        <taxon>Bacteria</taxon>
        <taxon>Bacillati</taxon>
        <taxon>Bacillota</taxon>
        <taxon>Bacilli</taxon>
        <taxon>Bacillales</taxon>
        <taxon>Thermoactinomycetaceae</taxon>
        <taxon>Laceyella</taxon>
    </lineage>
</organism>
<keyword evidence="4" id="KW-0788">Thiol protease</keyword>
<keyword evidence="1" id="KW-0690">Ribosome biogenesis</keyword>
<dbReference type="SUPFAM" id="SSF118010">
    <property type="entry name" value="TM1457-like"/>
    <property type="match status" value="1"/>
</dbReference>
<dbReference type="InterPro" id="IPR007422">
    <property type="entry name" value="Peptidase_Prp"/>
</dbReference>
<gene>
    <name evidence="7" type="ORF">CLV36_10358</name>
</gene>
<keyword evidence="8" id="KW-1185">Reference proteome</keyword>
<reference evidence="7 8" key="1">
    <citation type="submission" date="2018-03" db="EMBL/GenBank/DDBJ databases">
        <title>Genomic Encyclopedia of Archaeal and Bacterial Type Strains, Phase II (KMG-II): from individual species to whole genera.</title>
        <authorList>
            <person name="Goeker M."/>
        </authorList>
    </citation>
    <scope>NUCLEOTIDE SEQUENCE [LARGE SCALE GENOMIC DNA]</scope>
    <source>
        <strain evidence="7 8">RHA1</strain>
    </source>
</reference>
<dbReference type="PANTHER" id="PTHR39178">
    <property type="entry name" value="HYPOTHETICAL RIBOSOME-ASSOCIATED PROTEIN"/>
    <property type="match status" value="1"/>
</dbReference>
<name>A0ABX5ER51_9BACL</name>
<dbReference type="Proteomes" id="UP000238836">
    <property type="component" value="Unassembled WGS sequence"/>
</dbReference>
<dbReference type="PANTHER" id="PTHR39178:SF1">
    <property type="entry name" value="RIBOSOMAL-PROCESSING CYSTEINE PROTEASE PRP"/>
    <property type="match status" value="1"/>
</dbReference>
<protein>
    <recommendedName>
        <fullName evidence="6">Ribosomal processing cysteine protease Prp</fullName>
    </recommendedName>
</protein>
<dbReference type="RefSeq" id="WP_102992049.1">
    <property type="nucleotide sequence ID" value="NZ_PVTZ01000003.1"/>
</dbReference>
<dbReference type="EMBL" id="PVTZ01000003">
    <property type="protein sequence ID" value="PRZ15834.1"/>
    <property type="molecule type" value="Genomic_DNA"/>
</dbReference>
<proteinExistence type="inferred from homology"/>
<evidence type="ECO:0000256" key="4">
    <source>
        <dbReference type="ARBA" id="ARBA00022807"/>
    </source>
</evidence>
<evidence type="ECO:0000313" key="8">
    <source>
        <dbReference type="Proteomes" id="UP000238836"/>
    </source>
</evidence>
<evidence type="ECO:0000256" key="5">
    <source>
        <dbReference type="ARBA" id="ARBA00044503"/>
    </source>
</evidence>
<dbReference type="CDD" id="cd16332">
    <property type="entry name" value="Prp-like"/>
    <property type="match status" value="1"/>
</dbReference>
<accession>A0ABX5ER51</accession>
<comment type="caution">
    <text evidence="7">The sequence shown here is derived from an EMBL/GenBank/DDBJ whole genome shotgun (WGS) entry which is preliminary data.</text>
</comment>
<evidence type="ECO:0000256" key="3">
    <source>
        <dbReference type="ARBA" id="ARBA00022801"/>
    </source>
</evidence>
<dbReference type="Pfam" id="PF04327">
    <property type="entry name" value="Peptidase_Prp"/>
    <property type="match status" value="1"/>
</dbReference>
<comment type="similarity">
    <text evidence="5">Belongs to the Prp family.</text>
</comment>
<keyword evidence="2" id="KW-0645">Protease</keyword>
<evidence type="ECO:0000256" key="6">
    <source>
        <dbReference type="ARBA" id="ARBA00044538"/>
    </source>
</evidence>
<evidence type="ECO:0000256" key="2">
    <source>
        <dbReference type="ARBA" id="ARBA00022670"/>
    </source>
</evidence>
<evidence type="ECO:0000256" key="1">
    <source>
        <dbReference type="ARBA" id="ARBA00022517"/>
    </source>
</evidence>
<sequence>MIRILVERNTAGQVERVMVKGHANFAEHGKDLVCAAVSGITIGMVNAIETMFDVQVHSADDGDGKVDCHLPREVRDPETRGKIHLLLEALAVSLKNVADEFPKYVTIQERKRK</sequence>
<evidence type="ECO:0000313" key="7">
    <source>
        <dbReference type="EMBL" id="PRZ15834.1"/>
    </source>
</evidence>